<dbReference type="OrthoDB" id="2274644at2759"/>
<dbReference type="STRING" id="1754190.A0A1Y2F9Q8"/>
<organism evidence="2 3">
    <name type="scientific">Neocallimastix californiae</name>
    <dbReference type="NCBI Taxonomy" id="1754190"/>
    <lineage>
        <taxon>Eukaryota</taxon>
        <taxon>Fungi</taxon>
        <taxon>Fungi incertae sedis</taxon>
        <taxon>Chytridiomycota</taxon>
        <taxon>Chytridiomycota incertae sedis</taxon>
        <taxon>Neocallimastigomycetes</taxon>
        <taxon>Neocallimastigales</taxon>
        <taxon>Neocallimastigaceae</taxon>
        <taxon>Neocallimastix</taxon>
    </lineage>
</organism>
<dbReference type="PANTHER" id="PTHR12271">
    <property type="entry name" value="POLY A POLYMERASE CID PAP -RELATED"/>
    <property type="match status" value="1"/>
</dbReference>
<dbReference type="SUPFAM" id="SSF81631">
    <property type="entry name" value="PAP/OAS1 substrate-binding domain"/>
    <property type="match status" value="1"/>
</dbReference>
<dbReference type="AlphaFoldDB" id="A0A1Y2F9Q8"/>
<proteinExistence type="predicted"/>
<keyword evidence="3" id="KW-1185">Reference proteome</keyword>
<dbReference type="Proteomes" id="UP000193920">
    <property type="component" value="Unassembled WGS sequence"/>
</dbReference>
<feature type="domain" description="Poly(A) RNA polymerase mitochondrial-like central palm" evidence="1">
    <location>
        <begin position="308"/>
        <end position="440"/>
    </location>
</feature>
<name>A0A1Y2F9Q8_9FUNG</name>
<reference evidence="2 3" key="1">
    <citation type="submission" date="2016-08" db="EMBL/GenBank/DDBJ databases">
        <title>A Parts List for Fungal Cellulosomes Revealed by Comparative Genomics.</title>
        <authorList>
            <consortium name="DOE Joint Genome Institute"/>
            <person name="Haitjema C.H."/>
            <person name="Gilmore S.P."/>
            <person name="Henske J.K."/>
            <person name="Solomon K.V."/>
            <person name="De Groot R."/>
            <person name="Kuo A."/>
            <person name="Mondo S.J."/>
            <person name="Salamov A.A."/>
            <person name="Labutti K."/>
            <person name="Zhao Z."/>
            <person name="Chiniquy J."/>
            <person name="Barry K."/>
            <person name="Brewer H.M."/>
            <person name="Purvine S.O."/>
            <person name="Wright A.T."/>
            <person name="Boxma B."/>
            <person name="Van Alen T."/>
            <person name="Hackstein J.H."/>
            <person name="Baker S.E."/>
            <person name="Grigoriev I.V."/>
            <person name="O'Malley M.A."/>
        </authorList>
    </citation>
    <scope>NUCLEOTIDE SEQUENCE [LARGE SCALE GENOMIC DNA]</scope>
    <source>
        <strain evidence="2 3">G1</strain>
    </source>
</reference>
<dbReference type="Pfam" id="PF22600">
    <property type="entry name" value="MTPAP-like_central"/>
    <property type="match status" value="1"/>
</dbReference>
<dbReference type="Gene3D" id="1.10.240.10">
    <property type="entry name" value="Tyrosyl-Transfer RNA Synthetase"/>
    <property type="match status" value="1"/>
</dbReference>
<dbReference type="EMBL" id="MCOG01000012">
    <property type="protein sequence ID" value="ORY80613.1"/>
    <property type="molecule type" value="Genomic_DNA"/>
</dbReference>
<dbReference type="InterPro" id="IPR043519">
    <property type="entry name" value="NT_sf"/>
</dbReference>
<comment type="caution">
    <text evidence="2">The sequence shown here is derived from an EMBL/GenBank/DDBJ whole genome shotgun (WGS) entry which is preliminary data.</text>
</comment>
<dbReference type="InterPro" id="IPR054708">
    <property type="entry name" value="MTPAP-like_central"/>
</dbReference>
<evidence type="ECO:0000313" key="2">
    <source>
        <dbReference type="EMBL" id="ORY80613.1"/>
    </source>
</evidence>
<accession>A0A1Y2F9Q8</accession>
<dbReference type="GO" id="GO:0031123">
    <property type="term" value="P:RNA 3'-end processing"/>
    <property type="evidence" value="ECO:0007669"/>
    <property type="project" value="TreeGrafter"/>
</dbReference>
<dbReference type="GO" id="GO:0016779">
    <property type="term" value="F:nucleotidyltransferase activity"/>
    <property type="evidence" value="ECO:0007669"/>
    <property type="project" value="UniProtKB-ARBA"/>
</dbReference>
<evidence type="ECO:0000259" key="1">
    <source>
        <dbReference type="Pfam" id="PF22600"/>
    </source>
</evidence>
<protein>
    <recommendedName>
        <fullName evidence="1">Poly(A) RNA polymerase mitochondrial-like central palm domain-containing protein</fullName>
    </recommendedName>
</protein>
<dbReference type="PANTHER" id="PTHR12271:SF40">
    <property type="entry name" value="POLY(A) RNA POLYMERASE GLD2"/>
    <property type="match status" value="1"/>
</dbReference>
<evidence type="ECO:0000313" key="3">
    <source>
        <dbReference type="Proteomes" id="UP000193920"/>
    </source>
</evidence>
<dbReference type="Gene3D" id="3.30.460.10">
    <property type="entry name" value="Beta Polymerase, domain 2"/>
    <property type="match status" value="1"/>
</dbReference>
<dbReference type="SUPFAM" id="SSF81301">
    <property type="entry name" value="Nucleotidyltransferase"/>
    <property type="match status" value="1"/>
</dbReference>
<dbReference type="CDD" id="cd05402">
    <property type="entry name" value="NT_PAP_TUTase"/>
    <property type="match status" value="1"/>
</dbReference>
<sequence length="669" mass="79507">MKGITNPEIIKQNKKNFKSIKNFVQYFPIYTNLLSDLLKILLMEDEMRNDQIESEVLSRYKKGFYFKYYQFLINACKEEIQEYLKFFTNMTNEEIQSLFKNDKSKNDKSKNDKSKNDIYINNLDIVDTNSNNKYSTIIAFPFSQRNIKNKKLLMNSRIEENKIQSQDPETIIERLLKNLINLYKNDIPMISLNSFIDDNYIGEYIEFYPCIDKFKNQIIDYLMYHGLYDSEEKILNNMKDKLPPDELRIFQYYIICCKGFKNILLNFNDFDVHDFHKVNFYKYKGLLFEKDFKEITLDNKDNNEKSEIDTEIIQTVKSMLPTDEEKQKLNEFYNKVSNIILNEWPKSNLSIHLFGSTVNGLWSHTSDVDLCIFADKEGEYNDMRKLAQVLRKAGMVDVIPINGARMPICKFRDQDTKFNCDLSVNNRIPIYNSELIRCYMDLDERVRDIVMIIKKWSKIRGINNSKERTFCSYSYVLLCISFFQHINPPVLPNLQKINRFPGLKMVTKNVDISRRLLDIHSHGTFKIKIQYYNDANEVAKHFITENKMSRMELLMKLFQFYGYQFDLTTKTLASSIKHDGGFLIRDSYYFSNNSRDFDNKEFSKSRDFMNRHSSMNTEFAVEDPFIHGRNTTSNSTMEEKIHIKNEFFRAYHLLKNPYTSSIKLKSIFE</sequence>
<gene>
    <name evidence="2" type="ORF">LY90DRAFT_500394</name>
</gene>
<dbReference type="GO" id="GO:0010605">
    <property type="term" value="P:negative regulation of macromolecule metabolic process"/>
    <property type="evidence" value="ECO:0007669"/>
    <property type="project" value="UniProtKB-ARBA"/>
</dbReference>
<dbReference type="Gene3D" id="1.10.1410.10">
    <property type="match status" value="1"/>
</dbReference>